<evidence type="ECO:0000259" key="1">
    <source>
        <dbReference type="PROSITE" id="PS51740"/>
    </source>
</evidence>
<dbReference type="EMBL" id="CAFBIY010000074">
    <property type="protein sequence ID" value="CAB4851202.1"/>
    <property type="molecule type" value="Genomic_DNA"/>
</dbReference>
<evidence type="ECO:0000313" key="4">
    <source>
        <dbReference type="EMBL" id="CAB4813856.1"/>
    </source>
</evidence>
<gene>
    <name evidence="3" type="ORF">UFOPK2656_02394</name>
    <name evidence="4" type="ORF">UFOPK3099_00922</name>
    <name evidence="5" type="ORF">UFOPK3267_01440</name>
    <name evidence="6" type="ORF">UFOPK3651_02624</name>
    <name evidence="7" type="ORF">UFOPK3931_02977</name>
    <name evidence="2" type="ORF">UFOPK4189_02621</name>
</gene>
<dbReference type="PROSITE" id="PS51740">
    <property type="entry name" value="SPOVT_ABRB"/>
    <property type="match status" value="1"/>
</dbReference>
<evidence type="ECO:0000313" key="2">
    <source>
        <dbReference type="EMBL" id="CAB4364863.1"/>
    </source>
</evidence>
<dbReference type="SUPFAM" id="SSF89447">
    <property type="entry name" value="AbrB/MazE/MraZ-like"/>
    <property type="match status" value="1"/>
</dbReference>
<dbReference type="GO" id="GO:0003677">
    <property type="term" value="F:DNA binding"/>
    <property type="evidence" value="ECO:0007669"/>
    <property type="project" value="InterPro"/>
</dbReference>
<dbReference type="AlphaFoldDB" id="A0A6J7JW13"/>
<dbReference type="EMBL" id="CAFBMT010000018">
    <property type="protein sequence ID" value="CAB4947556.1"/>
    <property type="molecule type" value="Genomic_DNA"/>
</dbReference>
<dbReference type="Gene3D" id="2.10.260.10">
    <property type="match status" value="1"/>
</dbReference>
<dbReference type="InterPro" id="IPR007159">
    <property type="entry name" value="SpoVT-AbrB_dom"/>
</dbReference>
<dbReference type="EMBL" id="CAFBOL010000123">
    <property type="protein sequence ID" value="CAB5014209.1"/>
    <property type="molecule type" value="Genomic_DNA"/>
</dbReference>
<dbReference type="SMART" id="SM00966">
    <property type="entry name" value="SpoVT_AbrB"/>
    <property type="match status" value="1"/>
</dbReference>
<organism evidence="6">
    <name type="scientific">freshwater metagenome</name>
    <dbReference type="NCBI Taxonomy" id="449393"/>
    <lineage>
        <taxon>unclassified sequences</taxon>
        <taxon>metagenomes</taxon>
        <taxon>ecological metagenomes</taxon>
    </lineage>
</organism>
<evidence type="ECO:0000313" key="6">
    <source>
        <dbReference type="EMBL" id="CAB4947556.1"/>
    </source>
</evidence>
<dbReference type="InterPro" id="IPR037914">
    <property type="entry name" value="SpoVT-AbrB_sf"/>
</dbReference>
<proteinExistence type="predicted"/>
<dbReference type="Pfam" id="PF04014">
    <property type="entry name" value="MazE_antitoxin"/>
    <property type="match status" value="1"/>
</dbReference>
<protein>
    <submittedName>
        <fullName evidence="6">Unannotated protein</fullName>
    </submittedName>
</protein>
<dbReference type="EMBL" id="CAFAAV010000054">
    <property type="protein sequence ID" value="CAB4813856.1"/>
    <property type="molecule type" value="Genomic_DNA"/>
</dbReference>
<evidence type="ECO:0000313" key="5">
    <source>
        <dbReference type="EMBL" id="CAB4851202.1"/>
    </source>
</evidence>
<dbReference type="NCBIfam" id="TIGR01439">
    <property type="entry name" value="lp_hng_hel_AbrB"/>
    <property type="match status" value="1"/>
</dbReference>
<accession>A0A6J7JW13</accession>
<evidence type="ECO:0000313" key="7">
    <source>
        <dbReference type="EMBL" id="CAB5014209.1"/>
    </source>
</evidence>
<evidence type="ECO:0000313" key="3">
    <source>
        <dbReference type="EMBL" id="CAB4734748.1"/>
    </source>
</evidence>
<sequence>MTRTRRTSSSTSTGVRETAGNVIPVEATIDSVGRIVLPKALRDQLGFTPGTVVDVTQYGDGLHVAPGGRTARLERRDGLLVAISDTPIGDGDVFSLLESIRR</sequence>
<dbReference type="EMBL" id="CAESGF010000019">
    <property type="protein sequence ID" value="CAB4364863.1"/>
    <property type="molecule type" value="Genomic_DNA"/>
</dbReference>
<feature type="domain" description="SpoVT-AbrB" evidence="1">
    <location>
        <begin position="24"/>
        <end position="69"/>
    </location>
</feature>
<name>A0A6J7JW13_9ZZZZ</name>
<dbReference type="EMBL" id="CAEZYF010000017">
    <property type="protein sequence ID" value="CAB4734748.1"/>
    <property type="molecule type" value="Genomic_DNA"/>
</dbReference>
<reference evidence="6" key="1">
    <citation type="submission" date="2020-05" db="EMBL/GenBank/DDBJ databases">
        <authorList>
            <person name="Chiriac C."/>
            <person name="Salcher M."/>
            <person name="Ghai R."/>
            <person name="Kavagutti S V."/>
        </authorList>
    </citation>
    <scope>NUCLEOTIDE SEQUENCE</scope>
</reference>